<evidence type="ECO:0000259" key="7">
    <source>
        <dbReference type="Pfam" id="PF17390"/>
    </source>
</evidence>
<dbReference type="InterPro" id="IPR035396">
    <property type="entry name" value="Bac_rhamnosid6H"/>
</dbReference>
<dbReference type="EC" id="3.2.1.40" evidence="2"/>
<dbReference type="Pfam" id="PF25788">
    <property type="entry name" value="Ig_Rha78A_N"/>
    <property type="match status" value="1"/>
</dbReference>
<name>A0A0F5JHI1_9BACT</name>
<dbReference type="PATRIC" id="fig|927665.4.peg.1886"/>
<dbReference type="Gene3D" id="2.60.120.260">
    <property type="entry name" value="Galactose-binding domain-like"/>
    <property type="match status" value="2"/>
</dbReference>
<dbReference type="STRING" id="927665.HMPREF1535_01846"/>
<evidence type="ECO:0000259" key="6">
    <source>
        <dbReference type="Pfam" id="PF17389"/>
    </source>
</evidence>
<evidence type="ECO:0000256" key="1">
    <source>
        <dbReference type="ARBA" id="ARBA00001445"/>
    </source>
</evidence>
<feature type="domain" description="Alpha-L-rhamnosidase concanavalin-like" evidence="4">
    <location>
        <begin position="352"/>
        <end position="472"/>
    </location>
</feature>
<gene>
    <name evidence="8" type="ORF">HMPREF1535_01846</name>
</gene>
<evidence type="ECO:0000313" key="8">
    <source>
        <dbReference type="EMBL" id="KKB57193.1"/>
    </source>
</evidence>
<dbReference type="Proteomes" id="UP000033047">
    <property type="component" value="Unassembled WGS sequence"/>
</dbReference>
<protein>
    <recommendedName>
        <fullName evidence="2">alpha-L-rhamnosidase</fullName>
        <ecNumber evidence="2">3.2.1.40</ecNumber>
    </recommendedName>
</protein>
<sequence length="890" mass="101430">MKKDKIIRGMVIVFLCSVNICGLEAQEKAGECVPTDLKCEHLVAPLGIDRQAPRFSWHLEDSRGGAVQTAYRITVGKDSVALSKGKKILWQEKKADGKTMAGYKGKALEPFTKYYWSVTVWDKDKQESRKVISSFETGMLTPSNWEGTFISDGQDIESRETPYFRKAIRLDKNVQSARAYIVAAGLYELSINGQKVGDHFLDPAFTDYDKRLLYVTYDVTDLLSKGDNTVGVILGNGWYNHQPVAEWSFDKAPWRKRPSFCLNLHITYTDGTKEILASDESFKVKGGPITFNAIYVAENYDFRKELPGWNTVSYDDSSWKNATEVVWPGANITSQTMHPIRATEYCKPVDLKKLNDTLYLYDFGQNWSGVTTFKAKGAPGTKVKIRHGEQLDSRRKRLFDDNNIQFYQNVNEPLKYGVHPEDELFQTDVLILDGKENEFTPRFNYKGFQYVEVSSDKPLHLTTENITSHFIHTDSPANGSFECSDTLINRLLRATNYSYLSNLVGYPTDCPHREKNGWTGDAHLAIETGLYSFDAITLYEKWMADHRDNMYDGGRLRCIIPSGGWGGDIADWTCSMTIIPWTLYEFYGDPTCLKDNYEAMKMHTDYWLNKYPEGLIGDYCLGDWVPHKSIADKELTASIYHYKNADIVSRTAKLFGFEKDYEYYKAAAEKIKNAINEKFLNRETGIYANGYQTELSMPLYWGIVPEDCKEKVAEQLTKRVKADKDHLDVGIMGCKTILNALTETGNVEQAYRMVTQQDYPSWGNWLRQGATTLYENWDYNGLAWGYSQNHIMYGEIGAWFYKALAGINVDPQNPGFKNVILKPHFVEELTYVKASYNSPYGLIKSAWERVGDKIIYKVTVPPGATATLHLEGENTPKELIAGTYKFEVNK</sequence>
<keyword evidence="3" id="KW-0378">Hydrolase</keyword>
<dbReference type="InterPro" id="IPR008928">
    <property type="entry name" value="6-hairpin_glycosidase_sf"/>
</dbReference>
<evidence type="ECO:0000313" key="9">
    <source>
        <dbReference type="Proteomes" id="UP000033047"/>
    </source>
</evidence>
<dbReference type="PANTHER" id="PTHR33307:SF6">
    <property type="entry name" value="ALPHA-RHAMNOSIDASE (EUROFUNG)-RELATED"/>
    <property type="match status" value="1"/>
</dbReference>
<dbReference type="GO" id="GO:0030596">
    <property type="term" value="F:alpha-L-rhamnosidase activity"/>
    <property type="evidence" value="ECO:0007669"/>
    <property type="project" value="UniProtKB-EC"/>
</dbReference>
<evidence type="ECO:0000256" key="2">
    <source>
        <dbReference type="ARBA" id="ARBA00012652"/>
    </source>
</evidence>
<dbReference type="PIRSF" id="PIRSF010631">
    <property type="entry name" value="A-rhamnsds"/>
    <property type="match status" value="1"/>
</dbReference>
<dbReference type="InterPro" id="IPR035398">
    <property type="entry name" value="Bac_rhamnosid_C"/>
</dbReference>
<comment type="caution">
    <text evidence="8">The sequence shown here is derived from an EMBL/GenBank/DDBJ whole genome shotgun (WGS) entry which is preliminary data.</text>
</comment>
<dbReference type="Pfam" id="PF17389">
    <property type="entry name" value="Bac_rhamnosid6H"/>
    <property type="match status" value="1"/>
</dbReference>
<dbReference type="InterPro" id="IPR013737">
    <property type="entry name" value="Bac_rhamnosid_N"/>
</dbReference>
<reference evidence="8 9" key="1">
    <citation type="submission" date="2013-04" db="EMBL/GenBank/DDBJ databases">
        <title>The Genome Sequence of Parabacteroides goldsteinii DSM 19448.</title>
        <authorList>
            <consortium name="The Broad Institute Genomics Platform"/>
            <person name="Earl A."/>
            <person name="Ward D."/>
            <person name="Feldgarden M."/>
            <person name="Gevers D."/>
            <person name="Martens E."/>
            <person name="Sakamoto M."/>
            <person name="Benno Y."/>
            <person name="Song Y."/>
            <person name="Liu C."/>
            <person name="Lee J."/>
            <person name="Bolanos M."/>
            <person name="Vaisanen M.L."/>
            <person name="Finegold S.M."/>
            <person name="Walker B."/>
            <person name="Young S."/>
            <person name="Zeng Q."/>
            <person name="Gargeya S."/>
            <person name="Fitzgerald M."/>
            <person name="Haas B."/>
            <person name="Abouelleil A."/>
            <person name="Allen A.W."/>
            <person name="Alvarado L."/>
            <person name="Arachchi H.M."/>
            <person name="Berlin A.M."/>
            <person name="Chapman S.B."/>
            <person name="Gainer-Dewar J."/>
            <person name="Goldberg J."/>
            <person name="Griggs A."/>
            <person name="Gujja S."/>
            <person name="Hansen M."/>
            <person name="Howarth C."/>
            <person name="Imamovic A."/>
            <person name="Ireland A."/>
            <person name="Larimer J."/>
            <person name="McCowan C."/>
            <person name="Murphy C."/>
            <person name="Pearson M."/>
            <person name="Poon T.W."/>
            <person name="Priest M."/>
            <person name="Roberts A."/>
            <person name="Saif S."/>
            <person name="Shea T."/>
            <person name="Sisk P."/>
            <person name="Sykes S."/>
            <person name="Wortman J."/>
            <person name="Nusbaum C."/>
            <person name="Birren B."/>
        </authorList>
    </citation>
    <scope>NUCLEOTIDE SEQUENCE [LARGE SCALE GENOMIC DNA]</scope>
    <source>
        <strain evidence="8 9">DSM 19448</strain>
    </source>
</reference>
<dbReference type="SUPFAM" id="SSF48208">
    <property type="entry name" value="Six-hairpin glycosidases"/>
    <property type="match status" value="1"/>
</dbReference>
<dbReference type="Gene3D" id="2.60.40.10">
    <property type="entry name" value="Immunoglobulins"/>
    <property type="match status" value="1"/>
</dbReference>
<feature type="domain" description="Alpha-L-rhamnosidase six-hairpin glycosidase" evidence="6">
    <location>
        <begin position="478"/>
        <end position="803"/>
    </location>
</feature>
<feature type="domain" description="Bacterial alpha-L-rhamnosidase N-terminal" evidence="5">
    <location>
        <begin position="172"/>
        <end position="344"/>
    </location>
</feature>
<dbReference type="Pfam" id="PF17390">
    <property type="entry name" value="Bac_rhamnosid_C"/>
    <property type="match status" value="1"/>
</dbReference>
<dbReference type="Gene3D" id="1.50.10.10">
    <property type="match status" value="1"/>
</dbReference>
<dbReference type="AlphaFoldDB" id="A0A0F5JHI1"/>
<proteinExistence type="predicted"/>
<dbReference type="GO" id="GO:0005975">
    <property type="term" value="P:carbohydrate metabolic process"/>
    <property type="evidence" value="ECO:0007669"/>
    <property type="project" value="InterPro"/>
</dbReference>
<dbReference type="PANTHER" id="PTHR33307">
    <property type="entry name" value="ALPHA-RHAMNOSIDASE (EUROFUNG)"/>
    <property type="match status" value="1"/>
</dbReference>
<dbReference type="EMBL" id="AQHV01000010">
    <property type="protein sequence ID" value="KKB57193.1"/>
    <property type="molecule type" value="Genomic_DNA"/>
</dbReference>
<dbReference type="InterPro" id="IPR008902">
    <property type="entry name" value="Rhamnosid_concanavalin"/>
</dbReference>
<comment type="catalytic activity">
    <reaction evidence="1">
        <text>Hydrolysis of terminal non-reducing alpha-L-rhamnose residues in alpha-L-rhamnosides.</text>
        <dbReference type="EC" id="3.2.1.40"/>
    </reaction>
</comment>
<dbReference type="InterPro" id="IPR016007">
    <property type="entry name" value="Alpha_rhamnosid"/>
</dbReference>
<evidence type="ECO:0000256" key="3">
    <source>
        <dbReference type="ARBA" id="ARBA00022801"/>
    </source>
</evidence>
<dbReference type="RefSeq" id="WP_046145919.1">
    <property type="nucleotide sequence ID" value="NZ_KQ033912.1"/>
</dbReference>
<evidence type="ECO:0000259" key="5">
    <source>
        <dbReference type="Pfam" id="PF08531"/>
    </source>
</evidence>
<accession>A0A0F5JHI1</accession>
<feature type="domain" description="Alpha-L-rhamnosidase C-terminal" evidence="7">
    <location>
        <begin position="807"/>
        <end position="876"/>
    </location>
</feature>
<dbReference type="Pfam" id="PF08531">
    <property type="entry name" value="Bac_rhamnosid_N"/>
    <property type="match status" value="1"/>
</dbReference>
<evidence type="ECO:0000259" key="4">
    <source>
        <dbReference type="Pfam" id="PF05592"/>
    </source>
</evidence>
<dbReference type="Gene3D" id="2.60.420.10">
    <property type="entry name" value="Maltose phosphorylase, domain 3"/>
    <property type="match status" value="1"/>
</dbReference>
<dbReference type="HOGENOM" id="CLU_002926_1_1_10"/>
<dbReference type="InterPro" id="IPR013783">
    <property type="entry name" value="Ig-like_fold"/>
</dbReference>
<organism evidence="8 9">
    <name type="scientific">Parabacteroides goldsteinii DSM 19448 = WAL 12034</name>
    <dbReference type="NCBI Taxonomy" id="927665"/>
    <lineage>
        <taxon>Bacteria</taxon>
        <taxon>Pseudomonadati</taxon>
        <taxon>Bacteroidota</taxon>
        <taxon>Bacteroidia</taxon>
        <taxon>Bacteroidales</taxon>
        <taxon>Tannerellaceae</taxon>
        <taxon>Parabacteroides</taxon>
    </lineage>
</organism>
<dbReference type="InterPro" id="IPR012341">
    <property type="entry name" value="6hp_glycosidase-like_sf"/>
</dbReference>
<dbReference type="Pfam" id="PF05592">
    <property type="entry name" value="Bac_rhamnosid"/>
    <property type="match status" value="1"/>
</dbReference>